<dbReference type="Proteomes" id="UP001150538">
    <property type="component" value="Unassembled WGS sequence"/>
</dbReference>
<evidence type="ECO:0000313" key="4">
    <source>
        <dbReference type="Proteomes" id="UP001150538"/>
    </source>
</evidence>
<feature type="domain" description="Cyclin C-terminal" evidence="2">
    <location>
        <begin position="198"/>
        <end position="285"/>
    </location>
</feature>
<dbReference type="InterPro" id="IPR036915">
    <property type="entry name" value="Cyclin-like_sf"/>
</dbReference>
<dbReference type="Pfam" id="PF02984">
    <property type="entry name" value="Cyclin_C"/>
    <property type="match status" value="1"/>
</dbReference>
<dbReference type="OrthoDB" id="25002at2759"/>
<feature type="region of interest" description="Disordered" evidence="1">
    <location>
        <begin position="294"/>
        <end position="325"/>
    </location>
</feature>
<proteinExistence type="predicted"/>
<protein>
    <recommendedName>
        <fullName evidence="2">Cyclin C-terminal domain-containing protein</fullName>
    </recommendedName>
</protein>
<evidence type="ECO:0000313" key="3">
    <source>
        <dbReference type="EMBL" id="KAJ1914617.1"/>
    </source>
</evidence>
<reference evidence="3" key="1">
    <citation type="submission" date="2022-07" db="EMBL/GenBank/DDBJ databases">
        <title>Phylogenomic reconstructions and comparative analyses of Kickxellomycotina fungi.</title>
        <authorList>
            <person name="Reynolds N.K."/>
            <person name="Stajich J.E."/>
            <person name="Barry K."/>
            <person name="Grigoriev I.V."/>
            <person name="Crous P."/>
            <person name="Smith M.E."/>
        </authorList>
    </citation>
    <scope>NUCLEOTIDE SEQUENCE</scope>
    <source>
        <strain evidence="3">NBRC 100468</strain>
    </source>
</reference>
<sequence>MSQFHGRSRGSRGFSQSKYPAASSSRYSPYDKNYHHSYKHNPQVLTLTPPSPPRTHHNNNGPEDTAAQWLFCREDLQSTPTVDNGNGTFAYEQEQRYKGCQFIYKCASQHRFRQVDIGATCLFLASKTEEHRVRLKYLAKTCAKVALKKNMSEQELLGETEKWISTINTNEYIVLETCCFDITIENPYSILEDARVFLKLNAKVMTISLAYIGDCLRTPMCLIYQPAVVATAALYSAACVMHPEFEKNNTRVLEWLDMKGLVWNDVLDCIKDIMSFYKNEANQFLKARLMPRTERSSSNGMDHKSDPHSFTPDSMFSNSPGTIIR</sequence>
<feature type="compositionally biased region" description="Low complexity" evidence="1">
    <location>
        <begin position="11"/>
        <end position="30"/>
    </location>
</feature>
<feature type="compositionally biased region" description="Basic and acidic residues" evidence="1">
    <location>
        <begin position="294"/>
        <end position="307"/>
    </location>
</feature>
<dbReference type="EMBL" id="JANBPU010000188">
    <property type="protein sequence ID" value="KAJ1914617.1"/>
    <property type="molecule type" value="Genomic_DNA"/>
</dbReference>
<evidence type="ECO:0000259" key="2">
    <source>
        <dbReference type="Pfam" id="PF02984"/>
    </source>
</evidence>
<feature type="compositionally biased region" description="Basic residues" evidence="1">
    <location>
        <begin position="1"/>
        <end position="10"/>
    </location>
</feature>
<feature type="region of interest" description="Disordered" evidence="1">
    <location>
        <begin position="1"/>
        <end position="64"/>
    </location>
</feature>
<dbReference type="InterPro" id="IPR043198">
    <property type="entry name" value="Cyclin/Ssn8"/>
</dbReference>
<dbReference type="SUPFAM" id="SSF47954">
    <property type="entry name" value="Cyclin-like"/>
    <property type="match status" value="2"/>
</dbReference>
<comment type="caution">
    <text evidence="3">The sequence shown here is derived from an EMBL/GenBank/DDBJ whole genome shotgun (WGS) entry which is preliminary data.</text>
</comment>
<keyword evidence="4" id="KW-1185">Reference proteome</keyword>
<dbReference type="AlphaFoldDB" id="A0A9W8DL32"/>
<dbReference type="GO" id="GO:0006357">
    <property type="term" value="P:regulation of transcription by RNA polymerase II"/>
    <property type="evidence" value="ECO:0007669"/>
    <property type="project" value="InterPro"/>
</dbReference>
<dbReference type="Gene3D" id="1.10.472.10">
    <property type="entry name" value="Cyclin-like"/>
    <property type="match status" value="2"/>
</dbReference>
<evidence type="ECO:0000256" key="1">
    <source>
        <dbReference type="SAM" id="MobiDB-lite"/>
    </source>
</evidence>
<organism evidence="3 4">
    <name type="scientific">Mycoemilia scoparia</name>
    <dbReference type="NCBI Taxonomy" id="417184"/>
    <lineage>
        <taxon>Eukaryota</taxon>
        <taxon>Fungi</taxon>
        <taxon>Fungi incertae sedis</taxon>
        <taxon>Zoopagomycota</taxon>
        <taxon>Kickxellomycotina</taxon>
        <taxon>Kickxellomycetes</taxon>
        <taxon>Kickxellales</taxon>
        <taxon>Kickxellaceae</taxon>
        <taxon>Mycoemilia</taxon>
    </lineage>
</organism>
<dbReference type="InterPro" id="IPR004367">
    <property type="entry name" value="Cyclin_C-dom"/>
</dbReference>
<dbReference type="PANTHER" id="PTHR10026">
    <property type="entry name" value="CYCLIN"/>
    <property type="match status" value="1"/>
</dbReference>
<name>A0A9W8DL32_9FUNG</name>
<gene>
    <name evidence="3" type="ORF">H4219_004703</name>
</gene>
<accession>A0A9W8DL32</accession>
<dbReference type="GO" id="GO:0016538">
    <property type="term" value="F:cyclin-dependent protein serine/threonine kinase regulator activity"/>
    <property type="evidence" value="ECO:0007669"/>
    <property type="project" value="InterPro"/>
</dbReference>
<dbReference type="CDD" id="cd20546">
    <property type="entry name" value="CYCLIN_SpCG1C_ScCTK2-like_rpt2"/>
    <property type="match status" value="1"/>
</dbReference>
<feature type="compositionally biased region" description="Polar residues" evidence="1">
    <location>
        <begin position="311"/>
        <end position="325"/>
    </location>
</feature>